<gene>
    <name evidence="1" type="ORF">TrVE_jg6459</name>
</gene>
<proteinExistence type="predicted"/>
<keyword evidence="2" id="KW-1185">Reference proteome</keyword>
<evidence type="ECO:0008006" key="3">
    <source>
        <dbReference type="Google" id="ProtNLM"/>
    </source>
</evidence>
<comment type="caution">
    <text evidence="1">The sequence shown here is derived from an EMBL/GenBank/DDBJ whole genome shotgun (WGS) entry which is preliminary data.</text>
</comment>
<dbReference type="EMBL" id="BRXX01000180">
    <property type="protein sequence ID" value="GMH96243.1"/>
    <property type="molecule type" value="Genomic_DNA"/>
</dbReference>
<sequence>MKDEYGKLGHCEVVGLNIPQSSFKDFCKIYFSLYDKKGNRPDQLGDRGGEYRSIIGYPGGYSNVELTSIVKEVSEEFGGVVQVVEGKGNEEDRRGGTWVMDNGKFPFQMGELYHQFHDGFAPGENYPGEREGGGIRGVEFFFTF</sequence>
<dbReference type="Gene3D" id="3.30.1060.10">
    <property type="entry name" value="Peptide methionine sulphoxide reductase MsrA"/>
    <property type="match status" value="1"/>
</dbReference>
<dbReference type="Proteomes" id="UP001165160">
    <property type="component" value="Unassembled WGS sequence"/>
</dbReference>
<evidence type="ECO:0000313" key="1">
    <source>
        <dbReference type="EMBL" id="GMH96243.1"/>
    </source>
</evidence>
<dbReference type="InterPro" id="IPR036509">
    <property type="entry name" value="Met_Sox_Rdtase_MsrA_sf"/>
</dbReference>
<dbReference type="GO" id="GO:0008113">
    <property type="term" value="F:peptide-methionine (S)-S-oxide reductase activity"/>
    <property type="evidence" value="ECO:0007669"/>
    <property type="project" value="InterPro"/>
</dbReference>
<dbReference type="AlphaFoldDB" id="A0A9W7EYA4"/>
<protein>
    <recommendedName>
        <fullName evidence="3">Peptide-methionine (S)-S-oxide reductase</fullName>
    </recommendedName>
</protein>
<organism evidence="1 2">
    <name type="scientific">Triparma verrucosa</name>
    <dbReference type="NCBI Taxonomy" id="1606542"/>
    <lineage>
        <taxon>Eukaryota</taxon>
        <taxon>Sar</taxon>
        <taxon>Stramenopiles</taxon>
        <taxon>Ochrophyta</taxon>
        <taxon>Bolidophyceae</taxon>
        <taxon>Parmales</taxon>
        <taxon>Triparmaceae</taxon>
        <taxon>Triparma</taxon>
    </lineage>
</organism>
<accession>A0A9W7EYA4</accession>
<evidence type="ECO:0000313" key="2">
    <source>
        <dbReference type="Proteomes" id="UP001165160"/>
    </source>
</evidence>
<name>A0A9W7EYA4_9STRA</name>
<reference evidence="2" key="1">
    <citation type="journal article" date="2023" name="Commun. Biol.">
        <title>Genome analysis of Parmales, the sister group of diatoms, reveals the evolutionary specialization of diatoms from phago-mixotrophs to photoautotrophs.</title>
        <authorList>
            <person name="Ban H."/>
            <person name="Sato S."/>
            <person name="Yoshikawa S."/>
            <person name="Yamada K."/>
            <person name="Nakamura Y."/>
            <person name="Ichinomiya M."/>
            <person name="Sato N."/>
            <person name="Blanc-Mathieu R."/>
            <person name="Endo H."/>
            <person name="Kuwata A."/>
            <person name="Ogata H."/>
        </authorList>
    </citation>
    <scope>NUCLEOTIDE SEQUENCE [LARGE SCALE GENOMIC DNA]</scope>
    <source>
        <strain evidence="2">NIES 3699</strain>
    </source>
</reference>